<dbReference type="Gene3D" id="2.30.140.50">
    <property type="entry name" value="Protein of unknown function DUF2790"/>
    <property type="match status" value="1"/>
</dbReference>
<accession>A0A562I0W7</accession>
<dbReference type="Proteomes" id="UP000319627">
    <property type="component" value="Unassembled WGS sequence"/>
</dbReference>
<keyword evidence="1" id="KW-0732">Signal</keyword>
<dbReference type="OrthoDB" id="6903763at2"/>
<sequence>MKARVVAVLSMACLPSVSFAEEAESVSSEREQELPVEVYNYKMHPDVHKVISTEGDYNACGLVPIHMIYEDSKGERHDLKYTVMGSGCSNG</sequence>
<organism evidence="2 3">
    <name type="scientific">Azomonas agilis</name>
    <dbReference type="NCBI Taxonomy" id="116849"/>
    <lineage>
        <taxon>Bacteria</taxon>
        <taxon>Pseudomonadati</taxon>
        <taxon>Pseudomonadota</taxon>
        <taxon>Gammaproteobacteria</taxon>
        <taxon>Pseudomonadales</taxon>
        <taxon>Pseudomonadaceae</taxon>
        <taxon>Azomonas</taxon>
    </lineage>
</organism>
<feature type="signal peptide" evidence="1">
    <location>
        <begin position="1"/>
        <end position="20"/>
    </location>
</feature>
<comment type="caution">
    <text evidence="2">The sequence shown here is derived from an EMBL/GenBank/DDBJ whole genome shotgun (WGS) entry which is preliminary data.</text>
</comment>
<protein>
    <submittedName>
        <fullName evidence="2">Uncharacterized protein DUF2790</fullName>
    </submittedName>
</protein>
<evidence type="ECO:0000313" key="3">
    <source>
        <dbReference type="Proteomes" id="UP000319627"/>
    </source>
</evidence>
<gene>
    <name evidence="2" type="ORF">LX59_02032</name>
</gene>
<evidence type="ECO:0000313" key="2">
    <source>
        <dbReference type="EMBL" id="TWH64687.1"/>
    </source>
</evidence>
<proteinExistence type="predicted"/>
<dbReference type="AlphaFoldDB" id="A0A562I0W7"/>
<dbReference type="RefSeq" id="WP_144571737.1">
    <property type="nucleotide sequence ID" value="NZ_VLKG01000007.1"/>
</dbReference>
<name>A0A562I0W7_9GAMM</name>
<keyword evidence="3" id="KW-1185">Reference proteome</keyword>
<reference evidence="2 3" key="1">
    <citation type="submission" date="2019-07" db="EMBL/GenBank/DDBJ databases">
        <title>Genomic Encyclopedia of Type Strains, Phase I: the one thousand microbial genomes (KMG-I) project.</title>
        <authorList>
            <person name="Kyrpides N."/>
        </authorList>
    </citation>
    <scope>NUCLEOTIDE SEQUENCE [LARGE SCALE GENOMIC DNA]</scope>
    <source>
        <strain evidence="2 3">DSM 375</strain>
    </source>
</reference>
<dbReference type="InterPro" id="IPR021245">
    <property type="entry name" value="DUF2790"/>
</dbReference>
<dbReference type="Pfam" id="PF10976">
    <property type="entry name" value="DUF2790"/>
    <property type="match status" value="1"/>
</dbReference>
<dbReference type="EMBL" id="VLKG01000007">
    <property type="protein sequence ID" value="TWH64687.1"/>
    <property type="molecule type" value="Genomic_DNA"/>
</dbReference>
<feature type="chain" id="PRO_5022229986" evidence="1">
    <location>
        <begin position="21"/>
        <end position="91"/>
    </location>
</feature>
<evidence type="ECO:0000256" key="1">
    <source>
        <dbReference type="SAM" id="SignalP"/>
    </source>
</evidence>